<gene>
    <name evidence="2" type="ORF">BTO13_08270</name>
</gene>
<sequence>MLTNQTQKSNEEEVDLGSLFVIIGRGFSKFFNFIGSIFKGIFHVVILFLIFIKENILKIGIATVIGLIVGVFLEVKSPKTYGSELLIEPNFKSSLQLYNNVNYYNDLVKQKDTLKLQETFNLTKSEAASLKKFAIEPVKNEKDIINAYDELILSVDTLTIKSYEFDKFKTAFTNYDYKIHKVSVIAEKSDVFDKLDDVIISSVVKNQYFNRLKELTNENLNRTDSVYKENLSQIDSLRKVYMQVMLDEAKKVTSGTNINMSGEKETTKELELFETNRKINNDLKNIAFEKSNKYEVINVISNFQPVGYEIKGITKNYAFQLGGLGAVLMILYLMMLKLNIYLNNYKK</sequence>
<accession>A0A2S7WDA8</accession>
<feature type="transmembrane region" description="Helical" evidence="1">
    <location>
        <begin position="56"/>
        <end position="75"/>
    </location>
</feature>
<feature type="transmembrane region" description="Helical" evidence="1">
    <location>
        <begin position="30"/>
        <end position="50"/>
    </location>
</feature>
<dbReference type="RefSeq" id="WP_105046382.1">
    <property type="nucleotide sequence ID" value="NZ_CP150662.1"/>
</dbReference>
<dbReference type="AlphaFoldDB" id="A0A2S7WDA8"/>
<feature type="transmembrane region" description="Helical" evidence="1">
    <location>
        <begin position="321"/>
        <end position="342"/>
    </location>
</feature>
<keyword evidence="1" id="KW-0472">Membrane</keyword>
<comment type="caution">
    <text evidence="2">The sequence shown here is derived from an EMBL/GenBank/DDBJ whole genome shotgun (WGS) entry which is preliminary data.</text>
</comment>
<dbReference type="EMBL" id="MSCL01000001">
    <property type="protein sequence ID" value="PQJ75241.1"/>
    <property type="molecule type" value="Genomic_DNA"/>
</dbReference>
<organism evidence="2 3">
    <name type="scientific">Polaribacter gangjinensis</name>
    <dbReference type="NCBI Taxonomy" id="574710"/>
    <lineage>
        <taxon>Bacteria</taxon>
        <taxon>Pseudomonadati</taxon>
        <taxon>Bacteroidota</taxon>
        <taxon>Flavobacteriia</taxon>
        <taxon>Flavobacteriales</taxon>
        <taxon>Flavobacteriaceae</taxon>
    </lineage>
</organism>
<name>A0A2S7WDA8_9FLAO</name>
<reference evidence="2 3" key="1">
    <citation type="submission" date="2016-12" db="EMBL/GenBank/DDBJ databases">
        <title>Trade-off between light-utilization and light-protection in marine flavobacteria.</title>
        <authorList>
            <person name="Kumagai Y."/>
            <person name="Yoshizawa S."/>
            <person name="Kogure K."/>
            <person name="Iwasaki W."/>
        </authorList>
    </citation>
    <scope>NUCLEOTIDE SEQUENCE [LARGE SCALE GENOMIC DNA]</scope>
    <source>
        <strain evidence="2 3">KCTC 22729</strain>
    </source>
</reference>
<dbReference type="Proteomes" id="UP000237608">
    <property type="component" value="Unassembled WGS sequence"/>
</dbReference>
<evidence type="ECO:0000313" key="2">
    <source>
        <dbReference type="EMBL" id="PQJ75241.1"/>
    </source>
</evidence>
<keyword evidence="1" id="KW-1133">Transmembrane helix</keyword>
<keyword evidence="1" id="KW-0812">Transmembrane</keyword>
<dbReference type="OrthoDB" id="1452530at2"/>
<evidence type="ECO:0000313" key="3">
    <source>
        <dbReference type="Proteomes" id="UP000237608"/>
    </source>
</evidence>
<evidence type="ECO:0000256" key="1">
    <source>
        <dbReference type="SAM" id="Phobius"/>
    </source>
</evidence>
<protein>
    <submittedName>
        <fullName evidence="2">Uncharacterized protein</fullName>
    </submittedName>
</protein>
<proteinExistence type="predicted"/>
<keyword evidence="3" id="KW-1185">Reference proteome</keyword>